<gene>
    <name evidence="3" type="ORF">SK128_024841</name>
</gene>
<evidence type="ECO:0000259" key="2">
    <source>
        <dbReference type="PROSITE" id="PS50940"/>
    </source>
</evidence>
<dbReference type="GO" id="GO:0005576">
    <property type="term" value="C:extracellular region"/>
    <property type="evidence" value="ECO:0007669"/>
    <property type="project" value="InterPro"/>
</dbReference>
<dbReference type="GO" id="GO:0008061">
    <property type="term" value="F:chitin binding"/>
    <property type="evidence" value="ECO:0007669"/>
    <property type="project" value="InterPro"/>
</dbReference>
<dbReference type="Gene3D" id="2.170.140.10">
    <property type="entry name" value="Chitin binding domain"/>
    <property type="match status" value="1"/>
</dbReference>
<dbReference type="Pfam" id="PF01607">
    <property type="entry name" value="CBM_14"/>
    <property type="match status" value="2"/>
</dbReference>
<evidence type="ECO:0000313" key="4">
    <source>
        <dbReference type="Proteomes" id="UP001381693"/>
    </source>
</evidence>
<dbReference type="InterPro" id="IPR002557">
    <property type="entry name" value="Chitin-bd_dom"/>
</dbReference>
<evidence type="ECO:0000256" key="1">
    <source>
        <dbReference type="SAM" id="SignalP"/>
    </source>
</evidence>
<dbReference type="SUPFAM" id="SSF57625">
    <property type="entry name" value="Invertebrate chitin-binding proteins"/>
    <property type="match status" value="2"/>
</dbReference>
<feature type="signal peptide" evidence="1">
    <location>
        <begin position="1"/>
        <end position="22"/>
    </location>
</feature>
<evidence type="ECO:0000313" key="3">
    <source>
        <dbReference type="EMBL" id="KAK7069550.1"/>
    </source>
</evidence>
<dbReference type="PROSITE" id="PS50940">
    <property type="entry name" value="CHIT_BIND_II"/>
    <property type="match status" value="2"/>
</dbReference>
<organism evidence="3 4">
    <name type="scientific">Halocaridina rubra</name>
    <name type="common">Hawaiian red shrimp</name>
    <dbReference type="NCBI Taxonomy" id="373956"/>
    <lineage>
        <taxon>Eukaryota</taxon>
        <taxon>Metazoa</taxon>
        <taxon>Ecdysozoa</taxon>
        <taxon>Arthropoda</taxon>
        <taxon>Crustacea</taxon>
        <taxon>Multicrustacea</taxon>
        <taxon>Malacostraca</taxon>
        <taxon>Eumalacostraca</taxon>
        <taxon>Eucarida</taxon>
        <taxon>Decapoda</taxon>
        <taxon>Pleocyemata</taxon>
        <taxon>Caridea</taxon>
        <taxon>Atyoidea</taxon>
        <taxon>Atyidae</taxon>
        <taxon>Halocaridina</taxon>
    </lineage>
</organism>
<comment type="caution">
    <text evidence="3">The sequence shown here is derived from an EMBL/GenBank/DDBJ whole genome shotgun (WGS) entry which is preliminary data.</text>
</comment>
<sequence>MWRMWPLKTVVLFGILSPAVYGHSFVCESYGLFPDENDCTRYHMCIEDDDGILIMGWGQCPPGQIFDPKNFECSDWASFSYPSCIEQLLIQELKYSHPVISGDEAEQKCEGYPGNVCGYCKEVISCEGEGGAVNATHMLCGDNEYCLQSISDDGERLAGCFQNIKKCQCQDPAAVELVSDKYDDRTYFRCDNSTSPPQQFYRCGPDYYFDPNSKNCRERTPCSTESLECNNTGFFVVPSDCRLFYYCYFDENANWTIAVECEECEQGEHFYPEMGCQRVGSFDCMFEGQFADVSDCHYYHLCIEMEGHMMHSHTKCPQDTHYDESSQSCIHGNECVSYCNGTITSSSFVEQIYW</sequence>
<keyword evidence="4" id="KW-1185">Reference proteome</keyword>
<dbReference type="SMART" id="SM00494">
    <property type="entry name" value="ChtBD2"/>
    <property type="match status" value="3"/>
</dbReference>
<reference evidence="3 4" key="1">
    <citation type="submission" date="2023-11" db="EMBL/GenBank/DDBJ databases">
        <title>Halocaridina rubra genome assembly.</title>
        <authorList>
            <person name="Smith C."/>
        </authorList>
    </citation>
    <scope>NUCLEOTIDE SEQUENCE [LARGE SCALE GENOMIC DNA]</scope>
    <source>
        <strain evidence="3">EP-1</strain>
        <tissue evidence="3">Whole</tissue>
    </source>
</reference>
<feature type="domain" description="Chitin-binding type-2" evidence="2">
    <location>
        <begin position="24"/>
        <end position="86"/>
    </location>
</feature>
<dbReference type="EMBL" id="JAXCGZ010016151">
    <property type="protein sequence ID" value="KAK7069550.1"/>
    <property type="molecule type" value="Genomic_DNA"/>
</dbReference>
<name>A0AAN9A235_HALRR</name>
<dbReference type="InterPro" id="IPR036508">
    <property type="entry name" value="Chitin-bd_dom_sf"/>
</dbReference>
<accession>A0AAN9A235</accession>
<protein>
    <recommendedName>
        <fullName evidence="2">Chitin-binding type-2 domain-containing protein</fullName>
    </recommendedName>
</protein>
<keyword evidence="1" id="KW-0732">Signal</keyword>
<feature type="chain" id="PRO_5042905099" description="Chitin-binding type-2 domain-containing protein" evidence="1">
    <location>
        <begin position="23"/>
        <end position="354"/>
    </location>
</feature>
<dbReference type="Proteomes" id="UP001381693">
    <property type="component" value="Unassembled WGS sequence"/>
</dbReference>
<feature type="domain" description="Chitin-binding type-2" evidence="2">
    <location>
        <begin position="281"/>
        <end position="337"/>
    </location>
</feature>
<dbReference type="AlphaFoldDB" id="A0AAN9A235"/>
<proteinExistence type="predicted"/>